<dbReference type="Proteomes" id="UP001165498">
    <property type="component" value="Unassembled WGS sequence"/>
</dbReference>
<evidence type="ECO:0000256" key="1">
    <source>
        <dbReference type="SAM" id="SignalP"/>
    </source>
</evidence>
<keyword evidence="1" id="KW-0732">Signal</keyword>
<dbReference type="EMBL" id="JANFQO010000007">
    <property type="protein sequence ID" value="MCQ4164986.1"/>
    <property type="molecule type" value="Genomic_DNA"/>
</dbReference>
<proteinExistence type="predicted"/>
<comment type="caution">
    <text evidence="2">The sequence shown here is derived from an EMBL/GenBank/DDBJ whole genome shotgun (WGS) entry which is preliminary data.</text>
</comment>
<dbReference type="RefSeq" id="WP_255914025.1">
    <property type="nucleotide sequence ID" value="NZ_JANFQO010000007.1"/>
</dbReference>
<evidence type="ECO:0000313" key="2">
    <source>
        <dbReference type="EMBL" id="MCQ4164986.1"/>
    </source>
</evidence>
<protein>
    <submittedName>
        <fullName evidence="2">Uncharacterized protein</fullName>
    </submittedName>
</protein>
<evidence type="ECO:0000313" key="3">
    <source>
        <dbReference type="Proteomes" id="UP001165498"/>
    </source>
</evidence>
<accession>A0ABT1QRQ0</accession>
<reference evidence="2" key="1">
    <citation type="submission" date="2022-07" db="EMBL/GenBank/DDBJ databases">
        <title>Tahibacter sp., a new gammaproteobacterium isolated from the silt sample collected at pig farm.</title>
        <authorList>
            <person name="Chen H."/>
        </authorList>
    </citation>
    <scope>NUCLEOTIDE SEQUENCE</scope>
    <source>
        <strain evidence="2">P2K</strain>
    </source>
</reference>
<sequence>MQYTFANLYRWLARSAAAAVLLLSTGACAESQPPAETASFDDLQLTAYQQYAIMCNTCTTADQFRTKALITYPRAMDSEAYVYNLSTGQIRAIKLDWDRELAAQTGGFELPVDPGLVTYVQQVGSMYRQNGNSLAFKLILRADGSAYWKPASGAIVELRGSGLGLRSAGVAAPGTENAKTGPALPGVNSPIDARGYSFPSGFRNEYPNYPETSYDLGFGNTPAGNIDNFVRDVVAGLPNGGVAGVFNGTVQSSAGLSTPVPLLQGGQQVSKNVTSNISVFIPMKDGGYARVEYDVVTGEVKLKEVKDSAGSALPMSTAPLNQTVPGRTFNFPPTPRGEQGFFSFSDWARRNGISLSGVSLVGNGGSVKCSNNGSTQVICTIYPY</sequence>
<feature type="chain" id="PRO_5045130965" evidence="1">
    <location>
        <begin position="30"/>
        <end position="384"/>
    </location>
</feature>
<name>A0ABT1QRQ0_9GAMM</name>
<feature type="signal peptide" evidence="1">
    <location>
        <begin position="1"/>
        <end position="29"/>
    </location>
</feature>
<keyword evidence="3" id="KW-1185">Reference proteome</keyword>
<organism evidence="2 3">
    <name type="scientific">Tahibacter harae</name>
    <dbReference type="NCBI Taxonomy" id="2963937"/>
    <lineage>
        <taxon>Bacteria</taxon>
        <taxon>Pseudomonadati</taxon>
        <taxon>Pseudomonadota</taxon>
        <taxon>Gammaproteobacteria</taxon>
        <taxon>Lysobacterales</taxon>
        <taxon>Rhodanobacteraceae</taxon>
        <taxon>Tahibacter</taxon>
    </lineage>
</organism>
<gene>
    <name evidence="2" type="ORF">NM961_09720</name>
</gene>